<comment type="caution">
    <text evidence="1">The sequence shown here is derived from an EMBL/GenBank/DDBJ whole genome shotgun (WGS) entry which is preliminary data.</text>
</comment>
<dbReference type="PANTHER" id="PTHR47555">
    <property type="entry name" value="N-ACETYLGLUCOSAMINYL TRANSFERASE COMPONENT FAMILY PROTEIN / GPI1 FAMILY PROTEIN"/>
    <property type="match status" value="1"/>
</dbReference>
<dbReference type="EMBL" id="JARAOO010000009">
    <property type="protein sequence ID" value="KAJ7957340.1"/>
    <property type="molecule type" value="Genomic_DNA"/>
</dbReference>
<proteinExistence type="predicted"/>
<accession>A0AAD7LHS5</accession>
<reference evidence="1" key="1">
    <citation type="journal article" date="2023" name="Science">
        <title>Elucidation of the pathway for biosynthesis of saponin adjuvants from the soapbark tree.</title>
        <authorList>
            <person name="Reed J."/>
            <person name="Orme A."/>
            <person name="El-Demerdash A."/>
            <person name="Owen C."/>
            <person name="Martin L.B.B."/>
            <person name="Misra R.C."/>
            <person name="Kikuchi S."/>
            <person name="Rejzek M."/>
            <person name="Martin A.C."/>
            <person name="Harkess A."/>
            <person name="Leebens-Mack J."/>
            <person name="Louveau T."/>
            <person name="Stephenson M.J."/>
            <person name="Osbourn A."/>
        </authorList>
    </citation>
    <scope>NUCLEOTIDE SEQUENCE</scope>
    <source>
        <strain evidence="1">S10</strain>
    </source>
</reference>
<dbReference type="Proteomes" id="UP001163823">
    <property type="component" value="Chromosome 9"/>
</dbReference>
<protein>
    <submittedName>
        <fullName evidence="1">N-acetylglucosaminyl-phosphatidylinositol biosynthetic protein gpi1</fullName>
    </submittedName>
</protein>
<sequence>MAIGYPEFDCADENFSPSKNLLQRKDANREKPTILNSVLHSNFLRKGQIMFPHYQYVFSRVPKSFICTSAYGILNGRGMPSRLGTAVPSPMPWPSMPYKEYWHLCYDSLTNAAGIDGLCFA</sequence>
<evidence type="ECO:0000313" key="1">
    <source>
        <dbReference type="EMBL" id="KAJ7957340.1"/>
    </source>
</evidence>
<name>A0AAD7LHS5_QUISA</name>
<organism evidence="1 2">
    <name type="scientific">Quillaja saponaria</name>
    <name type="common">Soap bark tree</name>
    <dbReference type="NCBI Taxonomy" id="32244"/>
    <lineage>
        <taxon>Eukaryota</taxon>
        <taxon>Viridiplantae</taxon>
        <taxon>Streptophyta</taxon>
        <taxon>Embryophyta</taxon>
        <taxon>Tracheophyta</taxon>
        <taxon>Spermatophyta</taxon>
        <taxon>Magnoliopsida</taxon>
        <taxon>eudicotyledons</taxon>
        <taxon>Gunneridae</taxon>
        <taxon>Pentapetalae</taxon>
        <taxon>rosids</taxon>
        <taxon>fabids</taxon>
        <taxon>Fabales</taxon>
        <taxon>Quillajaceae</taxon>
        <taxon>Quillaja</taxon>
    </lineage>
</organism>
<keyword evidence="2" id="KW-1185">Reference proteome</keyword>
<dbReference type="PANTHER" id="PTHR47555:SF2">
    <property type="entry name" value="N-ACETYLGLUCOSAMINYL TRANSFERASE COMPONENT FAMILY PROTEIN _ GPI1 FAMILY PROTEIN"/>
    <property type="match status" value="1"/>
</dbReference>
<gene>
    <name evidence="1" type="ORF">O6P43_023657</name>
</gene>
<evidence type="ECO:0000313" key="2">
    <source>
        <dbReference type="Proteomes" id="UP001163823"/>
    </source>
</evidence>
<dbReference type="AlphaFoldDB" id="A0AAD7LHS5"/>